<dbReference type="GO" id="GO:0005634">
    <property type="term" value="C:nucleus"/>
    <property type="evidence" value="ECO:0007669"/>
    <property type="project" value="TreeGrafter"/>
</dbReference>
<name>A0A7S4TB61_9DINO</name>
<dbReference type="Gene3D" id="1.10.220.160">
    <property type="match status" value="1"/>
</dbReference>
<proteinExistence type="predicted"/>
<reference evidence="3" key="1">
    <citation type="submission" date="2021-01" db="EMBL/GenBank/DDBJ databases">
        <authorList>
            <person name="Corre E."/>
            <person name="Pelletier E."/>
            <person name="Niang G."/>
            <person name="Scheremetjew M."/>
            <person name="Finn R."/>
            <person name="Kale V."/>
            <person name="Holt S."/>
            <person name="Cochrane G."/>
            <person name="Meng A."/>
            <person name="Brown T."/>
            <person name="Cohen L."/>
        </authorList>
    </citation>
    <scope>NUCLEOTIDE SEQUENCE</scope>
    <source>
        <strain evidence="3">CCMP3105</strain>
    </source>
</reference>
<sequence>MHSTRVVQLQRRLLERHAQEPASQPEADATDLCAAVPFQHASVPPEAAVSIARLAQSNLRWPPFGRLHEFLELRVEGQLAMHAVSRSTFECGDLVLVEDVHLRLPKLPCTVQGKMKRRYGPKAPFLFPALAVDWRRVSEDVRLAVLSLFWSHPCLEFPDRSALIEENLQACQDLLDWHELLKEHWSLPDLMRFLNIADLNIHSDSSEPGHSDLSGLFILGSKFSHSCSPNCRWSFSEEGYLQYWAIRPISPGDLFTFSYVGNGMNLIMSTLERRRQLGPLWFVCQCSRCVGPDLARRMQCPSCGAPQLLPQYRESDGASIDWTAECPIAELIPDAQAWRCGLCGCSLASDQLPIRDEAELSQFVPRVMQGEATDAASDAHALTQLRQQAAFTVGTAHWTWALATFALLQKCLHLLRNSPVVAFSEHDLRLASTAVAEWLDEAAPQSSEQRLSAVFLAAQLAEDLGGGLRRWGYNLHSSPGGGELAFQLAEHGWRLSDDAVWGPERRGSTRAASASEGPARGGGPPSARLFRASWQ</sequence>
<dbReference type="PROSITE" id="PS50280">
    <property type="entry name" value="SET"/>
    <property type="match status" value="1"/>
</dbReference>
<feature type="region of interest" description="Disordered" evidence="1">
    <location>
        <begin position="504"/>
        <end position="535"/>
    </location>
</feature>
<dbReference type="InterPro" id="IPR046341">
    <property type="entry name" value="SET_dom_sf"/>
</dbReference>
<dbReference type="Gene3D" id="2.170.270.10">
    <property type="entry name" value="SET domain"/>
    <property type="match status" value="1"/>
</dbReference>
<accession>A0A7S4TB61</accession>
<dbReference type="InterPro" id="IPR050869">
    <property type="entry name" value="H3K4_H4K5_MeTrfase"/>
</dbReference>
<dbReference type="AlphaFoldDB" id="A0A7S4TB61"/>
<organism evidence="3">
    <name type="scientific">Alexandrium monilatum</name>
    <dbReference type="NCBI Taxonomy" id="311494"/>
    <lineage>
        <taxon>Eukaryota</taxon>
        <taxon>Sar</taxon>
        <taxon>Alveolata</taxon>
        <taxon>Dinophyceae</taxon>
        <taxon>Gonyaulacales</taxon>
        <taxon>Pyrocystaceae</taxon>
        <taxon>Alexandrium</taxon>
    </lineage>
</organism>
<evidence type="ECO:0000256" key="1">
    <source>
        <dbReference type="SAM" id="MobiDB-lite"/>
    </source>
</evidence>
<evidence type="ECO:0000259" key="2">
    <source>
        <dbReference type="PROSITE" id="PS50280"/>
    </source>
</evidence>
<dbReference type="PANTHER" id="PTHR12197">
    <property type="entry name" value="HISTONE-LYSINE N-METHYLTRANSFERASE SMYD"/>
    <property type="match status" value="1"/>
</dbReference>
<evidence type="ECO:0000313" key="3">
    <source>
        <dbReference type="EMBL" id="CAE4669414.1"/>
    </source>
</evidence>
<gene>
    <name evidence="3" type="ORF">AMON00008_LOCUS64957</name>
</gene>
<dbReference type="CDD" id="cd20071">
    <property type="entry name" value="SET_SMYD"/>
    <property type="match status" value="1"/>
</dbReference>
<dbReference type="InterPro" id="IPR001214">
    <property type="entry name" value="SET_dom"/>
</dbReference>
<dbReference type="SUPFAM" id="SSF82199">
    <property type="entry name" value="SET domain"/>
    <property type="match status" value="1"/>
</dbReference>
<dbReference type="Pfam" id="PF00856">
    <property type="entry name" value="SET"/>
    <property type="match status" value="1"/>
</dbReference>
<dbReference type="PANTHER" id="PTHR12197:SF251">
    <property type="entry name" value="EG:BACR7C10.4 PROTEIN"/>
    <property type="match status" value="1"/>
</dbReference>
<feature type="domain" description="SET" evidence="2">
    <location>
        <begin position="144"/>
        <end position="260"/>
    </location>
</feature>
<protein>
    <recommendedName>
        <fullName evidence="2">SET domain-containing protein</fullName>
    </recommendedName>
</protein>
<dbReference type="EMBL" id="HBNR01090494">
    <property type="protein sequence ID" value="CAE4669414.1"/>
    <property type="molecule type" value="Transcribed_RNA"/>
</dbReference>